<reference evidence="2 3" key="1">
    <citation type="submission" date="2011-02" db="EMBL/GenBank/DDBJ databases">
        <title>The Genome Sequence of Sphaeroforma arctica JP610.</title>
        <authorList>
            <consortium name="The Broad Institute Genome Sequencing Platform"/>
            <person name="Russ C."/>
            <person name="Cuomo C."/>
            <person name="Young S.K."/>
            <person name="Zeng Q."/>
            <person name="Gargeya S."/>
            <person name="Alvarado L."/>
            <person name="Berlin A."/>
            <person name="Chapman S.B."/>
            <person name="Chen Z."/>
            <person name="Freedman E."/>
            <person name="Gellesch M."/>
            <person name="Goldberg J."/>
            <person name="Griggs A."/>
            <person name="Gujja S."/>
            <person name="Heilman E."/>
            <person name="Heiman D."/>
            <person name="Howarth C."/>
            <person name="Mehta T."/>
            <person name="Neiman D."/>
            <person name="Pearson M."/>
            <person name="Roberts A."/>
            <person name="Saif S."/>
            <person name="Shea T."/>
            <person name="Shenoy N."/>
            <person name="Sisk P."/>
            <person name="Stolte C."/>
            <person name="Sykes S."/>
            <person name="White J."/>
            <person name="Yandava C."/>
            <person name="Burger G."/>
            <person name="Gray M.W."/>
            <person name="Holland P.W.H."/>
            <person name="King N."/>
            <person name="Lang F.B.F."/>
            <person name="Roger A.J."/>
            <person name="Ruiz-Trillo I."/>
            <person name="Haas B."/>
            <person name="Nusbaum C."/>
            <person name="Birren B."/>
        </authorList>
    </citation>
    <scope>NUCLEOTIDE SEQUENCE [LARGE SCALE GENOMIC DNA]</scope>
    <source>
        <strain evidence="2 3">JP610</strain>
    </source>
</reference>
<feature type="non-terminal residue" evidence="2">
    <location>
        <position position="1"/>
    </location>
</feature>
<dbReference type="EMBL" id="KQ253399">
    <property type="protein sequence ID" value="KNC69768.1"/>
    <property type="molecule type" value="Genomic_DNA"/>
</dbReference>
<dbReference type="Proteomes" id="UP000054560">
    <property type="component" value="Unassembled WGS sequence"/>
</dbReference>
<name>A0A0L0F0V1_9EUKA</name>
<dbReference type="GeneID" id="25918217"/>
<accession>A0A0L0F0V1</accession>
<sequence length="59" mass="6475">DEKATAHPTSTNHDHVMQHHDSMVPSRNNMEAYINPPPKSMISKNNGDACLTSLTAAFL</sequence>
<evidence type="ECO:0000313" key="2">
    <source>
        <dbReference type="EMBL" id="KNC69768.1"/>
    </source>
</evidence>
<evidence type="ECO:0000256" key="1">
    <source>
        <dbReference type="SAM" id="MobiDB-lite"/>
    </source>
</evidence>
<dbReference type="AlphaFoldDB" id="A0A0L0F0V1"/>
<feature type="region of interest" description="Disordered" evidence="1">
    <location>
        <begin position="27"/>
        <end position="46"/>
    </location>
</feature>
<proteinExistence type="predicted"/>
<organism evidence="2 3">
    <name type="scientific">Sphaeroforma arctica JP610</name>
    <dbReference type="NCBI Taxonomy" id="667725"/>
    <lineage>
        <taxon>Eukaryota</taxon>
        <taxon>Ichthyosporea</taxon>
        <taxon>Ichthyophonida</taxon>
        <taxon>Sphaeroforma</taxon>
    </lineage>
</organism>
<gene>
    <name evidence="2" type="ORF">SARC_17713</name>
</gene>
<evidence type="ECO:0000313" key="3">
    <source>
        <dbReference type="Proteomes" id="UP000054560"/>
    </source>
</evidence>
<keyword evidence="3" id="KW-1185">Reference proteome</keyword>
<dbReference type="RefSeq" id="XP_014143670.1">
    <property type="nucleotide sequence ID" value="XM_014288195.1"/>
</dbReference>
<feature type="region of interest" description="Disordered" evidence="1">
    <location>
        <begin position="1"/>
        <end position="20"/>
    </location>
</feature>
<protein>
    <submittedName>
        <fullName evidence="2">Uncharacterized protein</fullName>
    </submittedName>
</protein>